<comment type="domain">
    <text evidence="6">Has three domains with a flexible linker between the domains II and III and assumes an 'L' shape. Domain III is highly mobile and contacts RuvB.</text>
</comment>
<dbReference type="GO" id="GO:0006281">
    <property type="term" value="P:DNA repair"/>
    <property type="evidence" value="ECO:0007669"/>
    <property type="project" value="UniProtKB-UniRule"/>
</dbReference>
<dbReference type="InterPro" id="IPR012340">
    <property type="entry name" value="NA-bd_OB-fold"/>
</dbReference>
<dbReference type="Gene3D" id="1.10.150.20">
    <property type="entry name" value="5' to 3' exonuclease, C-terminal subdomain"/>
    <property type="match status" value="1"/>
</dbReference>
<keyword evidence="3 6" id="KW-0238">DNA-binding</keyword>
<feature type="region of interest" description="Domain I" evidence="6">
    <location>
        <begin position="1"/>
        <end position="64"/>
    </location>
</feature>
<keyword evidence="4 6" id="KW-0233">DNA recombination</keyword>
<dbReference type="CDD" id="cd14332">
    <property type="entry name" value="UBA_RuvA_C"/>
    <property type="match status" value="1"/>
</dbReference>
<evidence type="ECO:0000256" key="4">
    <source>
        <dbReference type="ARBA" id="ARBA00023172"/>
    </source>
</evidence>
<protein>
    <recommendedName>
        <fullName evidence="6">Holliday junction branch migration complex subunit RuvA</fullName>
    </recommendedName>
</protein>
<dbReference type="Proteomes" id="UP000678281">
    <property type="component" value="Unassembled WGS sequence"/>
</dbReference>
<evidence type="ECO:0000256" key="3">
    <source>
        <dbReference type="ARBA" id="ARBA00023125"/>
    </source>
</evidence>
<comment type="subunit">
    <text evidence="6">Homotetramer. Forms an RuvA(8)-RuvB(12)-Holliday junction (HJ) complex. HJ DNA is sandwiched between 2 RuvA tetramers; dsDNA enters through RuvA and exits via RuvB. An RuvB hexamer assembles on each DNA strand where it exits the tetramer. Each RuvB hexamer is contacted by two RuvA subunits (via domain III) on 2 adjacent RuvB subunits; this complex drives branch migration. In the full resolvosome a probable DNA-RuvA(4)-RuvB(12)-RuvC(2) complex forms which resolves the HJ.</text>
</comment>
<comment type="subcellular location">
    <subcellularLocation>
        <location evidence="6">Cytoplasm</location>
    </subcellularLocation>
</comment>
<comment type="caution">
    <text evidence="9">The sequence shown here is derived from an EMBL/GenBank/DDBJ whole genome shotgun (WGS) entry which is preliminary data.</text>
</comment>
<evidence type="ECO:0000259" key="7">
    <source>
        <dbReference type="Pfam" id="PF01330"/>
    </source>
</evidence>
<comment type="caution">
    <text evidence="6">Lacks conserved residue(s) required for the propagation of feature annotation.</text>
</comment>
<dbReference type="InterPro" id="IPR000085">
    <property type="entry name" value="RuvA"/>
</dbReference>
<comment type="similarity">
    <text evidence="6">Belongs to the RuvA family.</text>
</comment>
<feature type="domain" description="Holliday junction DNA helicase RuvA C-terminal" evidence="8">
    <location>
        <begin position="157"/>
        <end position="204"/>
    </location>
</feature>
<gene>
    <name evidence="6 9" type="primary">ruvA</name>
    <name evidence="9" type="ORF">KD146_00905</name>
</gene>
<sequence>MIGKLKGLIDSFGDDHVLIDCGGVCYEAYCSSRTLQALPCVGEAGVVFIETIVREDMIRLYGFATESEKAWFNLLSTVQGVGARVALSILSVLSPSELSSAIALQDKAMIGRANGVGPKLAVRLLTELKGKVPTGAGIDAGTLGLQAALGDGVAPGAISDAVSALTNLGYSSAQASAALARIVAREGEGIPTEKLIRLGLRELSS</sequence>
<evidence type="ECO:0000256" key="5">
    <source>
        <dbReference type="ARBA" id="ARBA00023204"/>
    </source>
</evidence>
<keyword evidence="5 6" id="KW-0234">DNA repair</keyword>
<dbReference type="GO" id="GO:0000400">
    <property type="term" value="F:four-way junction DNA binding"/>
    <property type="evidence" value="ECO:0007669"/>
    <property type="project" value="UniProtKB-UniRule"/>
</dbReference>
<dbReference type="GO" id="GO:0005737">
    <property type="term" value="C:cytoplasm"/>
    <property type="evidence" value="ECO:0007669"/>
    <property type="project" value="UniProtKB-SubCell"/>
</dbReference>
<keyword evidence="1 6" id="KW-0963">Cytoplasm</keyword>
<dbReference type="EMBL" id="JAGXTP010000001">
    <property type="protein sequence ID" value="MBS3847242.1"/>
    <property type="molecule type" value="Genomic_DNA"/>
</dbReference>
<dbReference type="GO" id="GO:0009379">
    <property type="term" value="C:Holliday junction helicase complex"/>
    <property type="evidence" value="ECO:0007669"/>
    <property type="project" value="InterPro"/>
</dbReference>
<feature type="domain" description="DNA helicase Holliday junction RuvA type" evidence="7">
    <location>
        <begin position="1"/>
        <end position="62"/>
    </location>
</feature>
<keyword evidence="10" id="KW-1185">Reference proteome</keyword>
<dbReference type="HAMAP" id="MF_00031">
    <property type="entry name" value="DNA_HJ_migration_RuvA"/>
    <property type="match status" value="1"/>
</dbReference>
<dbReference type="GO" id="GO:0006310">
    <property type="term" value="P:DNA recombination"/>
    <property type="evidence" value="ECO:0007669"/>
    <property type="project" value="UniProtKB-UniRule"/>
</dbReference>
<dbReference type="GO" id="GO:0009378">
    <property type="term" value="F:four-way junction helicase activity"/>
    <property type="evidence" value="ECO:0007669"/>
    <property type="project" value="InterPro"/>
</dbReference>
<dbReference type="Gene3D" id="2.40.50.140">
    <property type="entry name" value="Nucleic acid-binding proteins"/>
    <property type="match status" value="1"/>
</dbReference>
<dbReference type="Pfam" id="PF01330">
    <property type="entry name" value="RuvA_N"/>
    <property type="match status" value="1"/>
</dbReference>
<comment type="function">
    <text evidence="6">The RuvA-RuvB-RuvC complex processes Holliday junction (HJ) DNA during genetic recombination and DNA repair, while the RuvA-RuvB complex plays an important role in the rescue of blocked DNA replication forks via replication fork reversal (RFR). RuvA specifically binds to HJ cruciform DNA, conferring on it an open structure. The RuvB hexamer acts as an ATP-dependent pump, pulling dsDNA into and through the RuvAB complex. HJ branch migration allows RuvC to scan DNA until it finds its consensus sequence, where it cleaves and resolves the cruciform DNA.</text>
</comment>
<feature type="region of interest" description="Domain III" evidence="6">
    <location>
        <begin position="153"/>
        <end position="205"/>
    </location>
</feature>
<dbReference type="AlphaFoldDB" id="A0A942E803"/>
<evidence type="ECO:0000256" key="6">
    <source>
        <dbReference type="HAMAP-Rule" id="MF_00031"/>
    </source>
</evidence>
<evidence type="ECO:0000313" key="10">
    <source>
        <dbReference type="Proteomes" id="UP000678281"/>
    </source>
</evidence>
<dbReference type="GO" id="GO:0005524">
    <property type="term" value="F:ATP binding"/>
    <property type="evidence" value="ECO:0007669"/>
    <property type="project" value="InterPro"/>
</dbReference>
<dbReference type="SUPFAM" id="SSF50249">
    <property type="entry name" value="Nucleic acid-binding proteins"/>
    <property type="match status" value="1"/>
</dbReference>
<dbReference type="InterPro" id="IPR011114">
    <property type="entry name" value="RuvA_C"/>
</dbReference>
<dbReference type="InterPro" id="IPR036267">
    <property type="entry name" value="RuvA_C_sf"/>
</dbReference>
<dbReference type="Pfam" id="PF14520">
    <property type="entry name" value="HHH_5"/>
    <property type="match status" value="1"/>
</dbReference>
<reference evidence="9" key="1">
    <citation type="submission" date="2021-04" db="EMBL/GenBank/DDBJ databases">
        <title>Devosia litorisediminis sp. nov., isolated from a sand dune.</title>
        <authorList>
            <person name="Park S."/>
            <person name="Yoon J.-H."/>
        </authorList>
    </citation>
    <scope>NUCLEOTIDE SEQUENCE</scope>
    <source>
        <strain evidence="9">BSSL-BM10</strain>
    </source>
</reference>
<accession>A0A942E803</accession>
<organism evidence="9 10">
    <name type="scientific">Devosia litorisediminis</name>
    <dbReference type="NCBI Taxonomy" id="2829817"/>
    <lineage>
        <taxon>Bacteria</taxon>
        <taxon>Pseudomonadati</taxon>
        <taxon>Pseudomonadota</taxon>
        <taxon>Alphaproteobacteria</taxon>
        <taxon>Hyphomicrobiales</taxon>
        <taxon>Devosiaceae</taxon>
        <taxon>Devosia</taxon>
    </lineage>
</organism>
<dbReference type="RefSeq" id="WP_212656883.1">
    <property type="nucleotide sequence ID" value="NZ_JAGXTP010000001.1"/>
</dbReference>
<keyword evidence="2 6" id="KW-0227">DNA damage</keyword>
<proteinExistence type="inferred from homology"/>
<evidence type="ECO:0000259" key="8">
    <source>
        <dbReference type="Pfam" id="PF07499"/>
    </source>
</evidence>
<name>A0A942E803_9HYPH</name>
<evidence type="ECO:0000313" key="9">
    <source>
        <dbReference type="EMBL" id="MBS3847242.1"/>
    </source>
</evidence>
<dbReference type="NCBIfam" id="TIGR00084">
    <property type="entry name" value="ruvA"/>
    <property type="match status" value="1"/>
</dbReference>
<dbReference type="InterPro" id="IPR010994">
    <property type="entry name" value="RuvA_2-like"/>
</dbReference>
<dbReference type="SUPFAM" id="SSF46929">
    <property type="entry name" value="DNA helicase RuvA subunit, C-terminal domain"/>
    <property type="match status" value="1"/>
</dbReference>
<dbReference type="SUPFAM" id="SSF47781">
    <property type="entry name" value="RuvA domain 2-like"/>
    <property type="match status" value="1"/>
</dbReference>
<evidence type="ECO:0000256" key="1">
    <source>
        <dbReference type="ARBA" id="ARBA00022490"/>
    </source>
</evidence>
<dbReference type="Gene3D" id="1.10.8.10">
    <property type="entry name" value="DNA helicase RuvA subunit, C-terminal domain"/>
    <property type="match status" value="1"/>
</dbReference>
<evidence type="ECO:0000256" key="2">
    <source>
        <dbReference type="ARBA" id="ARBA00022763"/>
    </source>
</evidence>
<dbReference type="GO" id="GO:0048476">
    <property type="term" value="C:Holliday junction resolvase complex"/>
    <property type="evidence" value="ECO:0007669"/>
    <property type="project" value="UniProtKB-UniRule"/>
</dbReference>
<dbReference type="InterPro" id="IPR013849">
    <property type="entry name" value="DNA_helicase_Holl-junc_RuvA_I"/>
</dbReference>
<dbReference type="Pfam" id="PF07499">
    <property type="entry name" value="RuvA_C"/>
    <property type="match status" value="1"/>
</dbReference>